<reference evidence="3" key="1">
    <citation type="submission" date="2020-08" db="EMBL/GenBank/DDBJ databases">
        <title>Multicomponent nature underlies the extraordinary mechanical properties of spider dragline silk.</title>
        <authorList>
            <person name="Kono N."/>
            <person name="Nakamura H."/>
            <person name="Mori M."/>
            <person name="Yoshida Y."/>
            <person name="Ohtoshi R."/>
            <person name="Malay A.D."/>
            <person name="Moran D.A.P."/>
            <person name="Tomita M."/>
            <person name="Numata K."/>
            <person name="Arakawa K."/>
        </authorList>
    </citation>
    <scope>NUCLEOTIDE SEQUENCE</scope>
</reference>
<evidence type="ECO:0000259" key="2">
    <source>
        <dbReference type="PROSITE" id="PS50866"/>
    </source>
</evidence>
<dbReference type="PANTHER" id="PTHR23324:SF83">
    <property type="entry name" value="SEC14-LIKE PROTEIN 2"/>
    <property type="match status" value="1"/>
</dbReference>
<dbReference type="InterPro" id="IPR009038">
    <property type="entry name" value="GOLD_dom"/>
</dbReference>
<protein>
    <submittedName>
        <fullName evidence="3">SEC14-like protein 4</fullName>
    </submittedName>
</protein>
<dbReference type="InterPro" id="IPR036865">
    <property type="entry name" value="CRAL-TRIO_dom_sf"/>
</dbReference>
<dbReference type="InterPro" id="IPR051064">
    <property type="entry name" value="SEC14/CRAL-TRIO_domain"/>
</dbReference>
<evidence type="ECO:0000313" key="3">
    <source>
        <dbReference type="EMBL" id="GFT14472.1"/>
    </source>
</evidence>
<dbReference type="InterPro" id="IPR036598">
    <property type="entry name" value="GOLD_dom_sf"/>
</dbReference>
<dbReference type="EMBL" id="BMAW01009550">
    <property type="protein sequence ID" value="GFT14472.1"/>
    <property type="molecule type" value="Genomic_DNA"/>
</dbReference>
<dbReference type="Gene3D" id="2.60.120.680">
    <property type="entry name" value="GOLD domain"/>
    <property type="match status" value="1"/>
</dbReference>
<dbReference type="SUPFAM" id="SSF52087">
    <property type="entry name" value="CRAL/TRIO domain"/>
    <property type="match status" value="1"/>
</dbReference>
<evidence type="ECO:0000313" key="4">
    <source>
        <dbReference type="Proteomes" id="UP000887013"/>
    </source>
</evidence>
<organism evidence="3 4">
    <name type="scientific">Nephila pilipes</name>
    <name type="common">Giant wood spider</name>
    <name type="synonym">Nephila maculata</name>
    <dbReference type="NCBI Taxonomy" id="299642"/>
    <lineage>
        <taxon>Eukaryota</taxon>
        <taxon>Metazoa</taxon>
        <taxon>Ecdysozoa</taxon>
        <taxon>Arthropoda</taxon>
        <taxon>Chelicerata</taxon>
        <taxon>Arachnida</taxon>
        <taxon>Araneae</taxon>
        <taxon>Araneomorphae</taxon>
        <taxon>Entelegynae</taxon>
        <taxon>Araneoidea</taxon>
        <taxon>Nephilidae</taxon>
        <taxon>Nephila</taxon>
    </lineage>
</organism>
<dbReference type="PANTHER" id="PTHR23324">
    <property type="entry name" value="SEC14 RELATED PROTEIN"/>
    <property type="match status" value="1"/>
</dbReference>
<dbReference type="SUPFAM" id="SSF101576">
    <property type="entry name" value="Supernatant protein factor (SPF), C-terminal domain"/>
    <property type="match status" value="1"/>
</dbReference>
<dbReference type="Proteomes" id="UP000887013">
    <property type="component" value="Unassembled WGS sequence"/>
</dbReference>
<dbReference type="AlphaFoldDB" id="A0A8X6NIB6"/>
<feature type="domain" description="GOLD" evidence="2">
    <location>
        <begin position="222"/>
        <end position="328"/>
    </location>
</feature>
<feature type="domain" description="CRAL-TRIO" evidence="1">
    <location>
        <begin position="76"/>
        <end position="188"/>
    </location>
</feature>
<dbReference type="InterPro" id="IPR001251">
    <property type="entry name" value="CRAL-TRIO_dom"/>
</dbReference>
<dbReference type="InterPro" id="IPR011074">
    <property type="entry name" value="CRAL/TRIO_N_dom"/>
</dbReference>
<dbReference type="PROSITE" id="PS50191">
    <property type="entry name" value="CRAL_TRIO"/>
    <property type="match status" value="1"/>
</dbReference>
<dbReference type="SMART" id="SM01100">
    <property type="entry name" value="CRAL_TRIO_N"/>
    <property type="match status" value="1"/>
</dbReference>
<dbReference type="OrthoDB" id="1434354at2759"/>
<evidence type="ECO:0000259" key="1">
    <source>
        <dbReference type="PROSITE" id="PS50191"/>
    </source>
</evidence>
<comment type="caution">
    <text evidence="3">The sequence shown here is derived from an EMBL/GenBank/DDBJ whole genome shotgun (WGS) entry which is preliminary data.</text>
</comment>
<sequence>MSLFQNITVEEKNIIDELRRRTIKDISPKMLEDESLFYRFCKARDFNLKEAENMLRKHIIWRKEVQLDTFLTDYKPPEVLKKYFSYNFLCFDKEGCVVRYLDYGKTDIAGLWNSAKKIDVFKFLILHLEQDSEALKQHSKKMGKLVYQMSYIYNLENLTFANATHRKKGWKEDLLKIMDADDLPAFLGGNKTDPDGNTLCNSFIIHGQKIPESYYLCNYERKLSVASDAKKLIVSRSSKEEINFEVSKAGLFLEWEFETKNRDIDFSLYLKENESGDRVELIRKQRIDTCYDTEKGIFKCEKLGIYTIVFDNTYSWIHQKEIYFRARLKVESEDENL</sequence>
<accession>A0A8X6NIB6</accession>
<dbReference type="InterPro" id="IPR036273">
    <property type="entry name" value="CRAL/TRIO_N_dom_sf"/>
</dbReference>
<proteinExistence type="predicted"/>
<dbReference type="SUPFAM" id="SSF46938">
    <property type="entry name" value="CRAL/TRIO N-terminal domain"/>
    <property type="match status" value="1"/>
</dbReference>
<dbReference type="GO" id="GO:0005737">
    <property type="term" value="C:cytoplasm"/>
    <property type="evidence" value="ECO:0007669"/>
    <property type="project" value="TreeGrafter"/>
</dbReference>
<dbReference type="Gene3D" id="3.40.525.10">
    <property type="entry name" value="CRAL-TRIO lipid binding domain"/>
    <property type="match status" value="2"/>
</dbReference>
<name>A0A8X6NIB6_NEPPI</name>
<dbReference type="PROSITE" id="PS50866">
    <property type="entry name" value="GOLD"/>
    <property type="match status" value="1"/>
</dbReference>
<keyword evidence="4" id="KW-1185">Reference proteome</keyword>
<gene>
    <name evidence="3" type="primary">Sec14l4</name>
    <name evidence="3" type="ORF">NPIL_531511</name>
</gene>
<dbReference type="Pfam" id="PF03765">
    <property type="entry name" value="CRAL_TRIO_N"/>
    <property type="match status" value="1"/>
</dbReference>